<feature type="transmembrane region" description="Helical" evidence="1">
    <location>
        <begin position="12"/>
        <end position="35"/>
    </location>
</feature>
<keyword evidence="1" id="KW-0812">Transmembrane</keyword>
<evidence type="ECO:0000313" key="3">
    <source>
        <dbReference type="Proteomes" id="UP001470230"/>
    </source>
</evidence>
<dbReference type="Proteomes" id="UP001470230">
    <property type="component" value="Unassembled WGS sequence"/>
</dbReference>
<dbReference type="EMBL" id="JAPFFF010000027">
    <property type="protein sequence ID" value="KAK8848224.1"/>
    <property type="molecule type" value="Genomic_DNA"/>
</dbReference>
<protein>
    <submittedName>
        <fullName evidence="2">Uncharacterized protein</fullName>
    </submittedName>
</protein>
<comment type="caution">
    <text evidence="2">The sequence shown here is derived from an EMBL/GenBank/DDBJ whole genome shotgun (WGS) entry which is preliminary data.</text>
</comment>
<keyword evidence="1" id="KW-1133">Transmembrane helix</keyword>
<reference evidence="2 3" key="1">
    <citation type="submission" date="2024-04" db="EMBL/GenBank/DDBJ databases">
        <title>Tritrichomonas musculus Genome.</title>
        <authorList>
            <person name="Alves-Ferreira E."/>
            <person name="Grigg M."/>
            <person name="Lorenzi H."/>
            <person name="Galac M."/>
        </authorList>
    </citation>
    <scope>NUCLEOTIDE SEQUENCE [LARGE SCALE GENOMIC DNA]</scope>
    <source>
        <strain evidence="2 3">EAF2021</strain>
    </source>
</reference>
<keyword evidence="1" id="KW-0472">Membrane</keyword>
<gene>
    <name evidence="2" type="ORF">M9Y10_019280</name>
</gene>
<evidence type="ECO:0000313" key="2">
    <source>
        <dbReference type="EMBL" id="KAK8848224.1"/>
    </source>
</evidence>
<sequence length="369" mass="42621">MKLNNKQSSSRKFIIITYLVLILIYLSTLLIFPFAQRFVNYVLLNDKAESHVSSFNNLSTKKNTLQHRFLCKPLDTNSSYNKSNSPSRDAILLFATRYNAGLDLALKSLKATQSRAQVILFTNEREFYANDDAKKFMNSMNIKIITDCKEDPNVTRVRGTNSAVPHMLRFKCERDWIKENINNIDRVLHSDAYDIFFQNDPFQPYEDHDLIGYDKLTFVVEPHFIRGCGWNLAWFTHCYGPETTRKFEDNFIICSGTIAGSASDYLKLVEMMISQEEWKTCYSPSHDQPILNYLLWSKKIEEAGIKYTLAGCDGGFATLQWCTLNMKVDYDEYGQVVLPSKVVPSYIHQYPRIPGLSDHLFEACGIKKY</sequence>
<evidence type="ECO:0000256" key="1">
    <source>
        <dbReference type="SAM" id="Phobius"/>
    </source>
</evidence>
<proteinExistence type="predicted"/>
<dbReference type="InterPro" id="IPR029044">
    <property type="entry name" value="Nucleotide-diphossugar_trans"/>
</dbReference>
<accession>A0ABR2HJ22</accession>
<dbReference type="SUPFAM" id="SSF53448">
    <property type="entry name" value="Nucleotide-diphospho-sugar transferases"/>
    <property type="match status" value="1"/>
</dbReference>
<name>A0ABR2HJ22_9EUKA</name>
<keyword evidence="3" id="KW-1185">Reference proteome</keyword>
<organism evidence="2 3">
    <name type="scientific">Tritrichomonas musculus</name>
    <dbReference type="NCBI Taxonomy" id="1915356"/>
    <lineage>
        <taxon>Eukaryota</taxon>
        <taxon>Metamonada</taxon>
        <taxon>Parabasalia</taxon>
        <taxon>Tritrichomonadida</taxon>
        <taxon>Tritrichomonadidae</taxon>
        <taxon>Tritrichomonas</taxon>
    </lineage>
</organism>